<dbReference type="EMBL" id="HE650831">
    <property type="protein sequence ID" value="CCF60378.1"/>
    <property type="molecule type" value="Genomic_DNA"/>
</dbReference>
<dbReference type="InParanoid" id="H2B178"/>
<reference evidence="19 20" key="1">
    <citation type="journal article" date="2011" name="Proc. Natl. Acad. Sci. U.S.A.">
        <title>Evolutionary erosion of yeast sex chromosomes by mating-type switching accidents.</title>
        <authorList>
            <person name="Gordon J.L."/>
            <person name="Armisen D."/>
            <person name="Proux-Wera E."/>
            <person name="Oheigeartaigh S.S."/>
            <person name="Byrne K.P."/>
            <person name="Wolfe K.H."/>
        </authorList>
    </citation>
    <scope>NUCLEOTIDE SEQUENCE [LARGE SCALE GENOMIC DNA]</scope>
    <source>
        <strain evidence="20">ATCC 22294 / BCRC 22015 / CBS 2517 / CECT 1963 / NBRC 1671 / NRRL Y-8276</strain>
    </source>
</reference>
<dbReference type="GO" id="GO:0004789">
    <property type="term" value="F:thiamine-phosphate diphosphorylase activity"/>
    <property type="evidence" value="ECO:0007669"/>
    <property type="project" value="UniProtKB-EC"/>
</dbReference>
<comment type="function">
    <text evidence="3">Condenses 4-methyl-5-(beta-hydroxyethyl)thiazole monophosphate (THZ-P) and 2-methyl-4-amino-5-hydroxymethyl pyrimidine pyrophosphate (HMP-PP) to form thiamine monophosphate (TMP).</text>
</comment>
<evidence type="ECO:0000256" key="9">
    <source>
        <dbReference type="ARBA" id="ARBA00022777"/>
    </source>
</evidence>
<dbReference type="InterPro" id="IPR034291">
    <property type="entry name" value="TMP_synthase"/>
</dbReference>
<dbReference type="CDD" id="cd01170">
    <property type="entry name" value="THZ_kinase"/>
    <property type="match status" value="1"/>
</dbReference>
<accession>H2B178</accession>
<comment type="pathway">
    <text evidence="5">Cofactor biosynthesis; thiamine diphosphate biosynthesis; thiamine phosphate from 4-amino-2-methyl-5-diphosphomethylpyrimidine and 4-methyl-5-(2-phosphoethyl)-thiazole: step 1/1.</text>
</comment>
<protein>
    <recommendedName>
        <fullName evidence="18">Thiamine phosphate synthase/TenI domain-containing protein</fullName>
    </recommendedName>
</protein>
<comment type="pathway">
    <text evidence="4">Cofactor biosynthesis; thiamine diphosphate biosynthesis; 4-methyl-5-(2-phosphoethyl)-thiazole from 5-(2-hydroxyethyl)-4-methylthiazole: step 1/1.</text>
</comment>
<dbReference type="InterPro" id="IPR036206">
    <property type="entry name" value="ThiamineP_synth_sf"/>
</dbReference>
<dbReference type="PANTHER" id="PTHR20857:SF23">
    <property type="entry name" value="THIAMINE BIOSYNTHETIC BIFUNCTIONAL ENZYME"/>
    <property type="match status" value="1"/>
</dbReference>
<dbReference type="GO" id="GO:0005829">
    <property type="term" value="C:cytosol"/>
    <property type="evidence" value="ECO:0007669"/>
    <property type="project" value="EnsemblFungi"/>
</dbReference>
<evidence type="ECO:0000256" key="6">
    <source>
        <dbReference type="ARBA" id="ARBA00022679"/>
    </source>
</evidence>
<evidence type="ECO:0000256" key="1">
    <source>
        <dbReference type="ARBA" id="ARBA00001771"/>
    </source>
</evidence>
<keyword evidence="10" id="KW-0067">ATP-binding</keyword>
<dbReference type="AlphaFoldDB" id="H2B178"/>
<dbReference type="HOGENOM" id="CLU_019943_1_1_1"/>
<sequence>MICNKNAVDYSLYLVTDSSMLPPNTSLYSQIEAGLKNGVTVVQVREKDSDTGAFIDEAVRIKELCTKYQVPLMINDRVDVAMAIDADGVHVGQDDMPIPMVRKLLGPDKIIGWSVGKVEEVETLAYWGPEMVDYIGVGTVFPTETKKNTKIPMGPRGVARILTALEDNKAEWCRTVAIGGLHPTNIERVLYQSFSQNGKRSLDGIAVVSDIMAAPDAGAATKRLQGLLKQNAYHFIPPCSVEKSDLSLHSKIKTVISNVNDKAPLIHHITNKVHQNFGANVTLSLGSSPIMSEIESEAQDLAELPHAALLLNTGSVAPVQMVKTAIAAYNKVKKPIVFDPVGYSATETRLLLNNTLLSHGQFTCIKGNIGEILSLANMSKNKMKGVDSGDHIVDKKYLALATKTVAYNFRTVAVCTGEDDFIADGTFGGEYKLGHGLNKHSLDDVPCLRVENGPIPIMGQITASGCSLGTTIACFLGGYDSRISVFETVTAAVMLYKSAGFKAASLCQGTASFQVHLVDTLYNLFQENSPETWTAKVSVV</sequence>
<gene>
    <name evidence="19" type="primary">KAFR0K00230</name>
    <name evidence="19" type="ORF">KAFR_0K00230</name>
</gene>
<evidence type="ECO:0000256" key="15">
    <source>
        <dbReference type="ARBA" id="ARBA00047883"/>
    </source>
</evidence>
<dbReference type="Proteomes" id="UP000005220">
    <property type="component" value="Chromosome 11"/>
</dbReference>
<keyword evidence="12" id="KW-0784">Thiamine biosynthesis</keyword>
<keyword evidence="9" id="KW-0418">Kinase</keyword>
<dbReference type="Pfam" id="PF02110">
    <property type="entry name" value="HK"/>
    <property type="match status" value="1"/>
</dbReference>
<dbReference type="GeneID" id="13886567"/>
<evidence type="ECO:0000256" key="10">
    <source>
        <dbReference type="ARBA" id="ARBA00022840"/>
    </source>
</evidence>
<dbReference type="Gene3D" id="3.40.1190.20">
    <property type="match status" value="1"/>
</dbReference>
<keyword evidence="6" id="KW-0808">Transferase</keyword>
<keyword evidence="20" id="KW-1185">Reference proteome</keyword>
<dbReference type="SUPFAM" id="SSF51391">
    <property type="entry name" value="Thiamin phosphate synthase"/>
    <property type="match status" value="1"/>
</dbReference>
<comment type="catalytic activity">
    <reaction evidence="15">
        <text>2-[(2R,5Z)-2-carboxy-4-methylthiazol-5(2H)-ylidene]ethyl phosphate + 4-amino-2-methyl-5-(diphosphooxymethyl)pyrimidine + 2 H(+) = thiamine phosphate + CO2 + diphosphate</text>
        <dbReference type="Rhea" id="RHEA:47844"/>
        <dbReference type="ChEBI" id="CHEBI:15378"/>
        <dbReference type="ChEBI" id="CHEBI:16526"/>
        <dbReference type="ChEBI" id="CHEBI:33019"/>
        <dbReference type="ChEBI" id="CHEBI:37575"/>
        <dbReference type="ChEBI" id="CHEBI:57841"/>
        <dbReference type="ChEBI" id="CHEBI:62899"/>
        <dbReference type="EC" id="2.5.1.3"/>
    </reaction>
</comment>
<evidence type="ECO:0000256" key="12">
    <source>
        <dbReference type="ARBA" id="ARBA00022977"/>
    </source>
</evidence>
<evidence type="ECO:0000256" key="17">
    <source>
        <dbReference type="ARBA" id="ARBA00061283"/>
    </source>
</evidence>
<dbReference type="eggNOG" id="ENOG502QS2M">
    <property type="taxonomic scope" value="Eukaryota"/>
</dbReference>
<dbReference type="GO" id="GO:0004417">
    <property type="term" value="F:hydroxyethylthiazole kinase activity"/>
    <property type="evidence" value="ECO:0007669"/>
    <property type="project" value="UniProtKB-EC"/>
</dbReference>
<dbReference type="FunFam" id="3.40.1190.20:FF:000055">
    <property type="entry name" value="Hydroxyethylthiazole kinase"/>
    <property type="match status" value="1"/>
</dbReference>
<evidence type="ECO:0000256" key="7">
    <source>
        <dbReference type="ARBA" id="ARBA00022723"/>
    </source>
</evidence>
<dbReference type="FunCoup" id="H2B178">
    <property type="interactions" value="131"/>
</dbReference>
<dbReference type="Pfam" id="PF02581">
    <property type="entry name" value="TMP-TENI"/>
    <property type="match status" value="1"/>
</dbReference>
<dbReference type="NCBIfam" id="TIGR00693">
    <property type="entry name" value="thiE"/>
    <property type="match status" value="1"/>
</dbReference>
<dbReference type="FunFam" id="3.20.20.70:FF:000104">
    <property type="entry name" value="Thiamine biosynthetic bifunctional enzyme"/>
    <property type="match status" value="1"/>
</dbReference>
<proteinExistence type="inferred from homology"/>
<dbReference type="PRINTS" id="PR01099">
    <property type="entry name" value="HYETHTZKNASE"/>
</dbReference>
<dbReference type="InterPro" id="IPR029056">
    <property type="entry name" value="Ribokinase-like"/>
</dbReference>
<dbReference type="RefSeq" id="XP_003959513.1">
    <property type="nucleotide sequence ID" value="XM_003959464.1"/>
</dbReference>
<dbReference type="GO" id="GO:0009228">
    <property type="term" value="P:thiamine biosynthetic process"/>
    <property type="evidence" value="ECO:0007669"/>
    <property type="project" value="UniProtKB-KW"/>
</dbReference>
<dbReference type="SUPFAM" id="SSF53613">
    <property type="entry name" value="Ribokinase-like"/>
    <property type="match status" value="1"/>
</dbReference>
<dbReference type="OrthoDB" id="4994at2759"/>
<dbReference type="NCBIfam" id="TIGR00694">
    <property type="entry name" value="thiM"/>
    <property type="match status" value="1"/>
</dbReference>
<evidence type="ECO:0000256" key="3">
    <source>
        <dbReference type="ARBA" id="ARBA00003814"/>
    </source>
</evidence>
<feature type="domain" description="Thiamine phosphate synthase/TenI" evidence="18">
    <location>
        <begin position="12"/>
        <end position="211"/>
    </location>
</feature>
<comment type="cofactor">
    <cofactor evidence="2">
        <name>Mg(2+)</name>
        <dbReference type="ChEBI" id="CHEBI:18420"/>
    </cofactor>
</comment>
<comment type="catalytic activity">
    <reaction evidence="14">
        <text>2-(2-carboxy-4-methylthiazol-5-yl)ethyl phosphate + 4-amino-2-methyl-5-(diphosphooxymethyl)pyrimidine + 2 H(+) = thiamine phosphate + CO2 + diphosphate</text>
        <dbReference type="Rhea" id="RHEA:47848"/>
        <dbReference type="ChEBI" id="CHEBI:15378"/>
        <dbReference type="ChEBI" id="CHEBI:16526"/>
        <dbReference type="ChEBI" id="CHEBI:33019"/>
        <dbReference type="ChEBI" id="CHEBI:37575"/>
        <dbReference type="ChEBI" id="CHEBI:57841"/>
        <dbReference type="ChEBI" id="CHEBI:62890"/>
        <dbReference type="EC" id="2.5.1.3"/>
    </reaction>
</comment>
<dbReference type="CDD" id="cd00564">
    <property type="entry name" value="TMP_TenI"/>
    <property type="match status" value="1"/>
</dbReference>
<dbReference type="InterPro" id="IPR022998">
    <property type="entry name" value="ThiamineP_synth_TenI"/>
</dbReference>
<dbReference type="GO" id="GO:0005524">
    <property type="term" value="F:ATP binding"/>
    <property type="evidence" value="ECO:0007669"/>
    <property type="project" value="UniProtKB-KW"/>
</dbReference>
<dbReference type="UniPathway" id="UPA00060">
    <property type="reaction ID" value="UER00139"/>
</dbReference>
<dbReference type="GO" id="GO:0009229">
    <property type="term" value="P:thiamine diphosphate biosynthetic process"/>
    <property type="evidence" value="ECO:0007669"/>
    <property type="project" value="UniProtKB-UniPathway"/>
</dbReference>
<evidence type="ECO:0000256" key="14">
    <source>
        <dbReference type="ARBA" id="ARBA00047851"/>
    </source>
</evidence>
<dbReference type="InterPro" id="IPR000417">
    <property type="entry name" value="Hyethyz_kinase"/>
</dbReference>
<comment type="similarity">
    <text evidence="17">In the N-terminal section; belongs to the thiamine-phosphate synthase family.</text>
</comment>
<evidence type="ECO:0000313" key="20">
    <source>
        <dbReference type="Proteomes" id="UP000005220"/>
    </source>
</evidence>
<organism evidence="19 20">
    <name type="scientific">Kazachstania africana (strain ATCC 22294 / BCRC 22015 / CBS 2517 / CECT 1963 / NBRC 1671 / NRRL Y-8276)</name>
    <name type="common">Yeast</name>
    <name type="synonym">Kluyveromyces africanus</name>
    <dbReference type="NCBI Taxonomy" id="1071382"/>
    <lineage>
        <taxon>Eukaryota</taxon>
        <taxon>Fungi</taxon>
        <taxon>Dikarya</taxon>
        <taxon>Ascomycota</taxon>
        <taxon>Saccharomycotina</taxon>
        <taxon>Saccharomycetes</taxon>
        <taxon>Saccharomycetales</taxon>
        <taxon>Saccharomycetaceae</taxon>
        <taxon>Kazachstania</taxon>
    </lineage>
</organism>
<evidence type="ECO:0000256" key="5">
    <source>
        <dbReference type="ARBA" id="ARBA00005165"/>
    </source>
</evidence>
<evidence type="ECO:0000256" key="13">
    <source>
        <dbReference type="ARBA" id="ARBA00047334"/>
    </source>
</evidence>
<evidence type="ECO:0000313" key="19">
    <source>
        <dbReference type="EMBL" id="CCF60378.1"/>
    </source>
</evidence>
<keyword evidence="11" id="KW-0460">Magnesium</keyword>
<evidence type="ECO:0000256" key="8">
    <source>
        <dbReference type="ARBA" id="ARBA00022741"/>
    </source>
</evidence>
<dbReference type="PANTHER" id="PTHR20857">
    <property type="entry name" value="THIAMINE-PHOSPHATE PYROPHOSPHORYLASE"/>
    <property type="match status" value="1"/>
</dbReference>
<evidence type="ECO:0000259" key="18">
    <source>
        <dbReference type="Pfam" id="PF02581"/>
    </source>
</evidence>
<dbReference type="STRING" id="1071382.H2B178"/>
<dbReference type="InterPro" id="IPR013785">
    <property type="entry name" value="Aldolase_TIM"/>
</dbReference>
<keyword evidence="7" id="KW-0479">Metal-binding</keyword>
<name>H2B178_KAZAF</name>
<evidence type="ECO:0000256" key="4">
    <source>
        <dbReference type="ARBA" id="ARBA00004868"/>
    </source>
</evidence>
<evidence type="ECO:0000256" key="11">
    <source>
        <dbReference type="ARBA" id="ARBA00022842"/>
    </source>
</evidence>
<comment type="similarity">
    <text evidence="16">In the C-terminal section; belongs to the Thz kinase family.</text>
</comment>
<comment type="catalytic activity">
    <reaction evidence="1">
        <text>5-(2-hydroxyethyl)-4-methylthiazole + ATP = 4-methyl-5-(2-phosphooxyethyl)-thiazole + ADP + H(+)</text>
        <dbReference type="Rhea" id="RHEA:24212"/>
        <dbReference type="ChEBI" id="CHEBI:15378"/>
        <dbReference type="ChEBI" id="CHEBI:17957"/>
        <dbReference type="ChEBI" id="CHEBI:30616"/>
        <dbReference type="ChEBI" id="CHEBI:58296"/>
        <dbReference type="ChEBI" id="CHEBI:456216"/>
        <dbReference type="EC" id="2.7.1.50"/>
    </reaction>
</comment>
<evidence type="ECO:0000256" key="2">
    <source>
        <dbReference type="ARBA" id="ARBA00001946"/>
    </source>
</evidence>
<evidence type="ECO:0000256" key="16">
    <source>
        <dbReference type="ARBA" id="ARBA00061146"/>
    </source>
</evidence>
<dbReference type="Gene3D" id="3.20.20.70">
    <property type="entry name" value="Aldolase class I"/>
    <property type="match status" value="1"/>
</dbReference>
<dbReference type="GO" id="GO:0000287">
    <property type="term" value="F:magnesium ion binding"/>
    <property type="evidence" value="ECO:0007669"/>
    <property type="project" value="InterPro"/>
</dbReference>
<comment type="catalytic activity">
    <reaction evidence="13">
        <text>4-methyl-5-(2-phosphooxyethyl)-thiazole + 4-amino-2-methyl-5-(diphosphooxymethyl)pyrimidine + H(+) = thiamine phosphate + diphosphate</text>
        <dbReference type="Rhea" id="RHEA:22328"/>
        <dbReference type="ChEBI" id="CHEBI:15378"/>
        <dbReference type="ChEBI" id="CHEBI:33019"/>
        <dbReference type="ChEBI" id="CHEBI:37575"/>
        <dbReference type="ChEBI" id="CHEBI:57841"/>
        <dbReference type="ChEBI" id="CHEBI:58296"/>
        <dbReference type="EC" id="2.5.1.3"/>
    </reaction>
</comment>
<dbReference type="KEGG" id="kaf:KAFR_0K00230"/>
<keyword evidence="8" id="KW-0547">Nucleotide-binding</keyword>
<dbReference type="HAMAP" id="MF_00097">
    <property type="entry name" value="TMP_synthase"/>
    <property type="match status" value="1"/>
</dbReference>